<comment type="caution">
    <text evidence="1">The sequence shown here is derived from an EMBL/GenBank/DDBJ whole genome shotgun (WGS) entry which is preliminary data.</text>
</comment>
<gene>
    <name evidence="1" type="ORF">RHMOL_Rhmol08G0070900</name>
</gene>
<keyword evidence="2" id="KW-1185">Reference proteome</keyword>
<name>A0ACC0MMK2_RHOML</name>
<evidence type="ECO:0000313" key="2">
    <source>
        <dbReference type="Proteomes" id="UP001062846"/>
    </source>
</evidence>
<protein>
    <submittedName>
        <fullName evidence="1">Uncharacterized protein</fullName>
    </submittedName>
</protein>
<evidence type="ECO:0000313" key="1">
    <source>
        <dbReference type="EMBL" id="KAI8541553.1"/>
    </source>
</evidence>
<sequence length="116" mass="13148">MTILKDLEGCHKGEQVEGLQQLKAHLEKFGYLNYNHSQNQSHPNDDDFDDLLEAAVKTYQLNYHLKAAGTLDAKTVSNMMASVWKCQCADIINCTKWMRGGKKRPNHGHNAQRHGP</sequence>
<dbReference type="Proteomes" id="UP001062846">
    <property type="component" value="Chromosome 8"/>
</dbReference>
<dbReference type="EMBL" id="CM046395">
    <property type="protein sequence ID" value="KAI8541553.1"/>
    <property type="molecule type" value="Genomic_DNA"/>
</dbReference>
<organism evidence="1 2">
    <name type="scientific">Rhododendron molle</name>
    <name type="common">Chinese azalea</name>
    <name type="synonym">Azalea mollis</name>
    <dbReference type="NCBI Taxonomy" id="49168"/>
    <lineage>
        <taxon>Eukaryota</taxon>
        <taxon>Viridiplantae</taxon>
        <taxon>Streptophyta</taxon>
        <taxon>Embryophyta</taxon>
        <taxon>Tracheophyta</taxon>
        <taxon>Spermatophyta</taxon>
        <taxon>Magnoliopsida</taxon>
        <taxon>eudicotyledons</taxon>
        <taxon>Gunneridae</taxon>
        <taxon>Pentapetalae</taxon>
        <taxon>asterids</taxon>
        <taxon>Ericales</taxon>
        <taxon>Ericaceae</taxon>
        <taxon>Ericoideae</taxon>
        <taxon>Rhodoreae</taxon>
        <taxon>Rhododendron</taxon>
    </lineage>
</organism>
<proteinExistence type="predicted"/>
<reference evidence="1" key="1">
    <citation type="submission" date="2022-02" db="EMBL/GenBank/DDBJ databases">
        <title>Plant Genome Project.</title>
        <authorList>
            <person name="Zhang R.-G."/>
        </authorList>
    </citation>
    <scope>NUCLEOTIDE SEQUENCE</scope>
    <source>
        <strain evidence="1">AT1</strain>
    </source>
</reference>
<accession>A0ACC0MMK2</accession>